<dbReference type="InterPro" id="IPR026912">
    <property type="entry name" value="Adenine_deam_C"/>
</dbReference>
<gene>
    <name evidence="2" type="ORF">CVH13_00941</name>
</gene>
<evidence type="ECO:0000313" key="3">
    <source>
        <dbReference type="Proteomes" id="UP000233649"/>
    </source>
</evidence>
<evidence type="ECO:0000259" key="1">
    <source>
        <dbReference type="Pfam" id="PF13382"/>
    </source>
</evidence>
<proteinExistence type="predicted"/>
<dbReference type="EMBL" id="PHFD01000178">
    <property type="protein sequence ID" value="PKH46746.1"/>
    <property type="molecule type" value="Genomic_DNA"/>
</dbReference>
<reference evidence="2 3" key="1">
    <citation type="journal article" date="2017" name="FEMS Microbiol. Ecol.">
        <title>Reconstructed genomes of novel Dehalococcoides mccartyi strains from 1,2,3,4-tetrachlorodibenzo-p-dioxin-dechlorinating enrichment cultures reveal divergent reductive dehalogenase gene profiles.</title>
        <authorList>
            <person name="Dam H.T."/>
            <person name="Vollmers J."/>
            <person name="Kaster A.K."/>
            <person name="Haggblom M.M."/>
        </authorList>
    </citation>
    <scope>NUCLEOTIDE SEQUENCE [LARGE SCALE GENOMIC DNA]</scope>
    <source>
        <strain evidence="2 3">H1-3-2.001</strain>
    </source>
</reference>
<dbReference type="AlphaFoldDB" id="A0A2J1DX83"/>
<name>A0A2J1DX83_9CHLR</name>
<keyword evidence="2" id="KW-0378">Hydrolase</keyword>
<accession>A0A2J1DX83</accession>
<sequence>MAHDSHNVVAVGTNDADLYTAIKELERINGGIALAVDGQVTASVSLPVAGLLSTKPLEEVVTELEEINNQVAKLGCKLSAPFATLSFMALPVIPELRLTDLGLVDVKTFKLIPQET</sequence>
<dbReference type="Pfam" id="PF13382">
    <property type="entry name" value="Adenine_deam_C"/>
    <property type="match status" value="1"/>
</dbReference>
<evidence type="ECO:0000313" key="2">
    <source>
        <dbReference type="EMBL" id="PKH46746.1"/>
    </source>
</evidence>
<comment type="caution">
    <text evidence="2">The sequence shown here is derived from an EMBL/GenBank/DDBJ whole genome shotgun (WGS) entry which is preliminary data.</text>
</comment>
<dbReference type="Proteomes" id="UP000233649">
    <property type="component" value="Unassembled WGS sequence"/>
</dbReference>
<organism evidence="2 3">
    <name type="scientific">Dehalococcoides mccartyi</name>
    <dbReference type="NCBI Taxonomy" id="61435"/>
    <lineage>
        <taxon>Bacteria</taxon>
        <taxon>Bacillati</taxon>
        <taxon>Chloroflexota</taxon>
        <taxon>Dehalococcoidia</taxon>
        <taxon>Dehalococcoidales</taxon>
        <taxon>Dehalococcoidaceae</taxon>
        <taxon>Dehalococcoides</taxon>
    </lineage>
</organism>
<dbReference type="GO" id="GO:0000034">
    <property type="term" value="F:adenine deaminase activity"/>
    <property type="evidence" value="ECO:0007669"/>
    <property type="project" value="UniProtKB-EC"/>
</dbReference>
<protein>
    <submittedName>
        <fullName evidence="2">Adenine deaminase</fullName>
        <ecNumber evidence="2">3.5.4.2</ecNumber>
    </submittedName>
</protein>
<feature type="domain" description="Adenine deaminase C-terminal" evidence="1">
    <location>
        <begin position="1"/>
        <end position="110"/>
    </location>
</feature>
<dbReference type="EC" id="3.5.4.2" evidence="2"/>